<reference evidence="2" key="1">
    <citation type="submission" date="2022-07" db="EMBL/GenBank/DDBJ databases">
        <title>Characterization of the Novel Bacterium Alteromonas immobilis LMIT006 and Alteromonas gregis LMIT007.</title>
        <authorList>
            <person name="Lin X."/>
        </authorList>
    </citation>
    <scope>NUCLEOTIDE SEQUENCE</scope>
    <source>
        <strain evidence="2">LMIT007</strain>
    </source>
</reference>
<evidence type="ECO:0000256" key="1">
    <source>
        <dbReference type="SAM" id="Phobius"/>
    </source>
</evidence>
<feature type="transmembrane region" description="Helical" evidence="1">
    <location>
        <begin position="37"/>
        <end position="56"/>
    </location>
</feature>
<feature type="transmembrane region" description="Helical" evidence="1">
    <location>
        <begin position="6"/>
        <end position="25"/>
    </location>
</feature>
<dbReference type="Proteomes" id="UP001165413">
    <property type="component" value="Unassembled WGS sequence"/>
</dbReference>
<feature type="transmembrane region" description="Helical" evidence="1">
    <location>
        <begin position="62"/>
        <end position="80"/>
    </location>
</feature>
<protein>
    <submittedName>
        <fullName evidence="2">Uncharacterized protein</fullName>
    </submittedName>
</protein>
<gene>
    <name evidence="2" type="ORF">NLF92_09375</name>
</gene>
<dbReference type="AlphaFoldDB" id="A0AA41X3G0"/>
<proteinExistence type="predicted"/>
<keyword evidence="1" id="KW-1133">Transmembrane helix</keyword>
<name>A0AA41X3G0_9ALTE</name>
<feature type="transmembrane region" description="Helical" evidence="1">
    <location>
        <begin position="217"/>
        <end position="236"/>
    </location>
</feature>
<evidence type="ECO:0000313" key="2">
    <source>
        <dbReference type="EMBL" id="MCP3429152.1"/>
    </source>
</evidence>
<dbReference type="RefSeq" id="WP_254101163.1">
    <property type="nucleotide sequence ID" value="NZ_JANATA010000016.1"/>
</dbReference>
<feature type="transmembrane region" description="Helical" evidence="1">
    <location>
        <begin position="92"/>
        <end position="113"/>
    </location>
</feature>
<accession>A0AA41X3G0</accession>
<evidence type="ECO:0000313" key="3">
    <source>
        <dbReference type="Proteomes" id="UP001165413"/>
    </source>
</evidence>
<feature type="transmembrane region" description="Helical" evidence="1">
    <location>
        <begin position="161"/>
        <end position="185"/>
    </location>
</feature>
<keyword evidence="1" id="KW-0472">Membrane</keyword>
<dbReference type="EMBL" id="JANATA010000016">
    <property type="protein sequence ID" value="MCP3429152.1"/>
    <property type="molecule type" value="Genomic_DNA"/>
</dbReference>
<sequence>MMFVDSIVLMIDTLLPLFLVQVYFAKINKVTVSTLTYVLPSLLISVSLGLFCYPLLANAFNGFGIEISKILGLIIGWGLLMYSAKTTLAQRYINLCICLISITWFTSALVELALYLKGYWDSATFFYTTILGCVVGLMIAWSVHILLELVLVNSADIWSRLLTAFFCAGLLSQSVDLLAQINIIVEYKNIHLLGSPATDDSIIGTLFNIFWGYKSTISGQYALVYIIVLIISFRFFSNPTARTETVVHVHRDKEQ</sequence>
<keyword evidence="3" id="KW-1185">Reference proteome</keyword>
<comment type="caution">
    <text evidence="2">The sequence shown here is derived from an EMBL/GenBank/DDBJ whole genome shotgun (WGS) entry which is preliminary data.</text>
</comment>
<organism evidence="2 3">
    <name type="scientific">Opacimonas viscosa</name>
    <dbReference type="NCBI Taxonomy" id="2961944"/>
    <lineage>
        <taxon>Bacteria</taxon>
        <taxon>Pseudomonadati</taxon>
        <taxon>Pseudomonadota</taxon>
        <taxon>Gammaproteobacteria</taxon>
        <taxon>Alteromonadales</taxon>
        <taxon>Alteromonadaceae</taxon>
        <taxon>Opacimonas</taxon>
    </lineage>
</organism>
<keyword evidence="1" id="KW-0812">Transmembrane</keyword>
<feature type="transmembrane region" description="Helical" evidence="1">
    <location>
        <begin position="125"/>
        <end position="149"/>
    </location>
</feature>